<evidence type="ECO:0000313" key="2">
    <source>
        <dbReference type="EMBL" id="CAG8736825.1"/>
    </source>
</evidence>
<sequence length="71" mass="7729">TQVVSYWPDPSTHKEKYTGIPGVDDFLNILVPFFTDALNDPTGLLLSHLGTPLLLVLFFNLALEASDPGVS</sequence>
<feature type="non-terminal residue" evidence="2">
    <location>
        <position position="71"/>
    </location>
</feature>
<dbReference type="AlphaFoldDB" id="A0A9N9IJ20"/>
<comment type="caution">
    <text evidence="2">The sequence shown here is derived from an EMBL/GenBank/DDBJ whole genome shotgun (WGS) entry which is preliminary data.</text>
</comment>
<reference evidence="2" key="1">
    <citation type="submission" date="2021-06" db="EMBL/GenBank/DDBJ databases">
        <authorList>
            <person name="Kallberg Y."/>
            <person name="Tangrot J."/>
            <person name="Rosling A."/>
        </authorList>
    </citation>
    <scope>NUCLEOTIDE SEQUENCE</scope>
    <source>
        <strain evidence="2">CL551</strain>
    </source>
</reference>
<feature type="transmembrane region" description="Helical" evidence="1">
    <location>
        <begin position="44"/>
        <end position="63"/>
    </location>
</feature>
<keyword evidence="1" id="KW-0812">Transmembrane</keyword>
<organism evidence="2 3">
    <name type="scientific">Acaulospora morrowiae</name>
    <dbReference type="NCBI Taxonomy" id="94023"/>
    <lineage>
        <taxon>Eukaryota</taxon>
        <taxon>Fungi</taxon>
        <taxon>Fungi incertae sedis</taxon>
        <taxon>Mucoromycota</taxon>
        <taxon>Glomeromycotina</taxon>
        <taxon>Glomeromycetes</taxon>
        <taxon>Diversisporales</taxon>
        <taxon>Acaulosporaceae</taxon>
        <taxon>Acaulospora</taxon>
    </lineage>
</organism>
<keyword evidence="3" id="KW-1185">Reference proteome</keyword>
<proteinExistence type="predicted"/>
<keyword evidence="1" id="KW-0472">Membrane</keyword>
<feature type="non-terminal residue" evidence="2">
    <location>
        <position position="1"/>
    </location>
</feature>
<protein>
    <submittedName>
        <fullName evidence="2">11384_t:CDS:1</fullName>
    </submittedName>
</protein>
<dbReference type="EMBL" id="CAJVPV010028605">
    <property type="protein sequence ID" value="CAG8736825.1"/>
    <property type="molecule type" value="Genomic_DNA"/>
</dbReference>
<name>A0A9N9IJ20_9GLOM</name>
<keyword evidence="1" id="KW-1133">Transmembrane helix</keyword>
<evidence type="ECO:0000313" key="3">
    <source>
        <dbReference type="Proteomes" id="UP000789342"/>
    </source>
</evidence>
<accession>A0A9N9IJ20</accession>
<evidence type="ECO:0000256" key="1">
    <source>
        <dbReference type="SAM" id="Phobius"/>
    </source>
</evidence>
<gene>
    <name evidence="2" type="ORF">AMORRO_LOCUS14433</name>
</gene>
<dbReference type="Proteomes" id="UP000789342">
    <property type="component" value="Unassembled WGS sequence"/>
</dbReference>